<evidence type="ECO:0000313" key="2">
    <source>
        <dbReference type="Proteomes" id="UP000632740"/>
    </source>
</evidence>
<proteinExistence type="predicted"/>
<protein>
    <submittedName>
        <fullName evidence="1">Flagellar protein FlgA</fullName>
    </submittedName>
</protein>
<organism evidence="1 2">
    <name type="scientific">Cellulomonas chitinilytica</name>
    <dbReference type="NCBI Taxonomy" id="398759"/>
    <lineage>
        <taxon>Bacteria</taxon>
        <taxon>Bacillati</taxon>
        <taxon>Actinomycetota</taxon>
        <taxon>Actinomycetes</taxon>
        <taxon>Micrococcales</taxon>
        <taxon>Cellulomonadaceae</taxon>
        <taxon>Cellulomonas</taxon>
    </lineage>
</organism>
<gene>
    <name evidence="1" type="ORF">Cch01nite_08560</name>
</gene>
<keyword evidence="1" id="KW-0969">Cilium</keyword>
<keyword evidence="2" id="KW-1185">Reference proteome</keyword>
<keyword evidence="1" id="KW-0282">Flagellum</keyword>
<dbReference type="AlphaFoldDB" id="A0A919P0Y8"/>
<comment type="caution">
    <text evidence="1">The sequence shown here is derived from an EMBL/GenBank/DDBJ whole genome shotgun (WGS) entry which is preliminary data.</text>
</comment>
<reference evidence="1" key="1">
    <citation type="submission" date="2021-01" db="EMBL/GenBank/DDBJ databases">
        <title>Whole genome shotgun sequence of Cellulomonas chitinilytica NBRC 110799.</title>
        <authorList>
            <person name="Komaki H."/>
            <person name="Tamura T."/>
        </authorList>
    </citation>
    <scope>NUCLEOTIDE SEQUENCE</scope>
    <source>
        <strain evidence="1">NBRC 110799</strain>
    </source>
</reference>
<accession>A0A919P0Y8</accession>
<name>A0A919P0Y8_9CELL</name>
<dbReference type="EMBL" id="BONK01000002">
    <property type="protein sequence ID" value="GIG20132.1"/>
    <property type="molecule type" value="Genomic_DNA"/>
</dbReference>
<evidence type="ECO:0000313" key="1">
    <source>
        <dbReference type="EMBL" id="GIG20132.1"/>
    </source>
</evidence>
<sequence length="237" mass="23691">MNTSVLDLPAPVAPRLRRPGWRDPRLLAGVAMVAASVVLGSWAVRTAQRTVPVYVARDAIVAGQRVEAGALAVVDVRLGSVDVGRYLSAEEPLPTDGTALRTVGAGELVPRAAIGDAADVDVRPVAIGLVRPPAKAVTVGALVDLWFTPSDSAGAGDEPVDDAAVDAADAEAADSARPHPLATGLTVAEVTRPDGGFAATGAATVQVLVPTDALPGVLAALSADGTVDVVPLPGSGG</sequence>
<dbReference type="Proteomes" id="UP000632740">
    <property type="component" value="Unassembled WGS sequence"/>
</dbReference>
<keyword evidence="1" id="KW-0966">Cell projection</keyword>